<dbReference type="EMBL" id="CAMPGE010030356">
    <property type="protein sequence ID" value="CAI2387875.1"/>
    <property type="molecule type" value="Genomic_DNA"/>
</dbReference>
<evidence type="ECO:0000256" key="1">
    <source>
        <dbReference type="SAM" id="MobiDB-lite"/>
    </source>
</evidence>
<organism evidence="2 3">
    <name type="scientific">Euplotes crassus</name>
    <dbReference type="NCBI Taxonomy" id="5936"/>
    <lineage>
        <taxon>Eukaryota</taxon>
        <taxon>Sar</taxon>
        <taxon>Alveolata</taxon>
        <taxon>Ciliophora</taxon>
        <taxon>Intramacronucleata</taxon>
        <taxon>Spirotrichea</taxon>
        <taxon>Hypotrichia</taxon>
        <taxon>Euplotida</taxon>
        <taxon>Euplotidae</taxon>
        <taxon>Moneuplotes</taxon>
    </lineage>
</organism>
<feature type="region of interest" description="Disordered" evidence="1">
    <location>
        <begin position="339"/>
        <end position="403"/>
    </location>
</feature>
<feature type="compositionally biased region" description="Low complexity" evidence="1">
    <location>
        <begin position="353"/>
        <end position="368"/>
    </location>
</feature>
<feature type="compositionally biased region" description="Polar residues" evidence="1">
    <location>
        <begin position="1"/>
        <end position="12"/>
    </location>
</feature>
<feature type="compositionally biased region" description="Polar residues" evidence="1">
    <location>
        <begin position="270"/>
        <end position="279"/>
    </location>
</feature>
<feature type="region of interest" description="Disordered" evidence="1">
    <location>
        <begin position="1"/>
        <end position="21"/>
    </location>
</feature>
<feature type="region of interest" description="Disordered" evidence="1">
    <location>
        <begin position="543"/>
        <end position="577"/>
    </location>
</feature>
<dbReference type="Proteomes" id="UP001295684">
    <property type="component" value="Unassembled WGS sequence"/>
</dbReference>
<comment type="caution">
    <text evidence="2">The sequence shown here is derived from an EMBL/GenBank/DDBJ whole genome shotgun (WGS) entry which is preliminary data.</text>
</comment>
<proteinExistence type="predicted"/>
<protein>
    <submittedName>
        <fullName evidence="2">Uncharacterized protein</fullName>
    </submittedName>
</protein>
<keyword evidence="3" id="KW-1185">Reference proteome</keyword>
<sequence>MSSTRLTNVQHTSGKKTAEPKNLKLKKMEALNEKEAESLMQTFKQDLHNDNKPKNNGWKSFFLGIAAPFENKYKTRLQNIVNHLYKEAEDRIKTESSKKLSAPLESIKLTKKIKSTKPKNDTQNEKIHVFEYLKSLTKKKQIELLRRAVTVEESNEVETIKKVQRKNYLKPRRLLKKTQSSKQIDIKISSGDKIVENIQHERSETGLQSLKSITSMRRKSCCCSSCGEINLPPNLKMAMLLQDANFTVTDPQSEYLTNQEIKEESKEYSGASSSHNSSMIRHRTKKKLLQQRRNILKSKIGTAMSLSHIPHLTPSRSKRSTLKASSLLRLSTITDLQISNLDKPHPRPHGSFKKNSSSKNLLAQSNLNGVQQKRIGKERSGKIGRQCEDRQRGSMGEGFRGENDGKVLEEENSLFESSFGRTSVSGGSEKDDIKVKQVPDVKSRNVRNRVVHNCTTSGSRIKIRKLPLQNKNLKGEVNKQKILKRKMVKTVEKKADLYKSQSKSLYPNIENYKGHRKLKLNYMKSPLKKMVKLNADIKSLIKSKRKNQSRPKRVKSAARKVRKSKKKRKRRRSMEYPGVNNYIYNQSIVILG</sequence>
<evidence type="ECO:0000313" key="3">
    <source>
        <dbReference type="Proteomes" id="UP001295684"/>
    </source>
</evidence>
<accession>A0AAD2DCN6</accession>
<dbReference type="AlphaFoldDB" id="A0AAD2DCN6"/>
<reference evidence="2" key="1">
    <citation type="submission" date="2023-07" db="EMBL/GenBank/DDBJ databases">
        <authorList>
            <consortium name="AG Swart"/>
            <person name="Singh M."/>
            <person name="Singh A."/>
            <person name="Seah K."/>
            <person name="Emmerich C."/>
        </authorList>
    </citation>
    <scope>NUCLEOTIDE SEQUENCE</scope>
    <source>
        <strain evidence="2">DP1</strain>
    </source>
</reference>
<evidence type="ECO:0000313" key="2">
    <source>
        <dbReference type="EMBL" id="CAI2387875.1"/>
    </source>
</evidence>
<feature type="compositionally biased region" description="Basic and acidic residues" evidence="1">
    <location>
        <begin position="375"/>
        <end position="392"/>
    </location>
</feature>
<gene>
    <name evidence="2" type="ORF">ECRASSUSDP1_LOCUS29509</name>
</gene>
<feature type="compositionally biased region" description="Basic residues" evidence="1">
    <location>
        <begin position="543"/>
        <end position="572"/>
    </location>
</feature>
<name>A0AAD2DCN6_EUPCR</name>
<feature type="region of interest" description="Disordered" evidence="1">
    <location>
        <begin position="262"/>
        <end position="282"/>
    </location>
</feature>